<dbReference type="OrthoDB" id="411251at2759"/>
<dbReference type="Gene3D" id="3.40.50.150">
    <property type="entry name" value="Vaccinia Virus protein VP39"/>
    <property type="match status" value="1"/>
</dbReference>
<dbReference type="Proteomes" id="UP000242188">
    <property type="component" value="Unassembled WGS sequence"/>
</dbReference>
<dbReference type="Pfam" id="PF05050">
    <property type="entry name" value="Methyltransf_21"/>
    <property type="match status" value="1"/>
</dbReference>
<dbReference type="AlphaFoldDB" id="A0A210QSC6"/>
<dbReference type="EMBL" id="NEDP02002202">
    <property type="protein sequence ID" value="OWF51598.1"/>
    <property type="molecule type" value="Genomic_DNA"/>
</dbReference>
<dbReference type="PANTHER" id="PTHR34203">
    <property type="entry name" value="METHYLTRANSFERASE, FKBM FAMILY PROTEIN"/>
    <property type="match status" value="1"/>
</dbReference>
<dbReference type="InterPro" id="IPR029063">
    <property type="entry name" value="SAM-dependent_MTases_sf"/>
</dbReference>
<feature type="domain" description="Methyltransferase FkbM" evidence="1">
    <location>
        <begin position="182"/>
        <end position="351"/>
    </location>
</feature>
<proteinExistence type="predicted"/>
<reference evidence="2 3" key="1">
    <citation type="journal article" date="2017" name="Nat. Ecol. Evol.">
        <title>Scallop genome provides insights into evolution of bilaterian karyotype and development.</title>
        <authorList>
            <person name="Wang S."/>
            <person name="Zhang J."/>
            <person name="Jiao W."/>
            <person name="Li J."/>
            <person name="Xun X."/>
            <person name="Sun Y."/>
            <person name="Guo X."/>
            <person name="Huan P."/>
            <person name="Dong B."/>
            <person name="Zhang L."/>
            <person name="Hu X."/>
            <person name="Sun X."/>
            <person name="Wang J."/>
            <person name="Zhao C."/>
            <person name="Wang Y."/>
            <person name="Wang D."/>
            <person name="Huang X."/>
            <person name="Wang R."/>
            <person name="Lv J."/>
            <person name="Li Y."/>
            <person name="Zhang Z."/>
            <person name="Liu B."/>
            <person name="Lu W."/>
            <person name="Hui Y."/>
            <person name="Liang J."/>
            <person name="Zhou Z."/>
            <person name="Hou R."/>
            <person name="Li X."/>
            <person name="Liu Y."/>
            <person name="Li H."/>
            <person name="Ning X."/>
            <person name="Lin Y."/>
            <person name="Zhao L."/>
            <person name="Xing Q."/>
            <person name="Dou J."/>
            <person name="Li Y."/>
            <person name="Mao J."/>
            <person name="Guo H."/>
            <person name="Dou H."/>
            <person name="Li T."/>
            <person name="Mu C."/>
            <person name="Jiang W."/>
            <person name="Fu Q."/>
            <person name="Fu X."/>
            <person name="Miao Y."/>
            <person name="Liu J."/>
            <person name="Yu Q."/>
            <person name="Li R."/>
            <person name="Liao H."/>
            <person name="Li X."/>
            <person name="Kong Y."/>
            <person name="Jiang Z."/>
            <person name="Chourrout D."/>
            <person name="Li R."/>
            <person name="Bao Z."/>
        </authorList>
    </citation>
    <scope>NUCLEOTIDE SEQUENCE [LARGE SCALE GENOMIC DNA]</scope>
    <source>
        <strain evidence="2 3">PY_sf001</strain>
    </source>
</reference>
<organism evidence="2 3">
    <name type="scientific">Mizuhopecten yessoensis</name>
    <name type="common">Japanese scallop</name>
    <name type="synonym">Patinopecten yessoensis</name>
    <dbReference type="NCBI Taxonomy" id="6573"/>
    <lineage>
        <taxon>Eukaryota</taxon>
        <taxon>Metazoa</taxon>
        <taxon>Spiralia</taxon>
        <taxon>Lophotrochozoa</taxon>
        <taxon>Mollusca</taxon>
        <taxon>Bivalvia</taxon>
        <taxon>Autobranchia</taxon>
        <taxon>Pteriomorphia</taxon>
        <taxon>Pectinida</taxon>
        <taxon>Pectinoidea</taxon>
        <taxon>Pectinidae</taxon>
        <taxon>Mizuhopecten</taxon>
    </lineage>
</organism>
<comment type="caution">
    <text evidence="2">The sequence shown here is derived from an EMBL/GenBank/DDBJ whole genome shotgun (WGS) entry which is preliminary data.</text>
</comment>
<dbReference type="PANTHER" id="PTHR34203:SF15">
    <property type="entry name" value="SLL1173 PROTEIN"/>
    <property type="match status" value="1"/>
</dbReference>
<gene>
    <name evidence="2" type="ORF">KP79_PYT04615</name>
</gene>
<accession>A0A210QSC6</accession>
<dbReference type="NCBIfam" id="TIGR01444">
    <property type="entry name" value="fkbM_fam"/>
    <property type="match status" value="1"/>
</dbReference>
<dbReference type="SUPFAM" id="SSF53335">
    <property type="entry name" value="S-adenosyl-L-methionine-dependent methyltransferases"/>
    <property type="match status" value="1"/>
</dbReference>
<sequence>MKQLKVLTGICLVTTALVICFNRLDIHGVVQLNHKDGQEERVYQIKTYNQQGHQQYDQRHTESTTDKGQPLSTLHPDLQNTKVHHLDKGQIFDSYNMMSVNVFTKCSLNSSWTLDQSICKDVPVFKSVKMRTKAGLVDIYIHDPRKDTWVSATLSRSGTWEQNTTELISSVLRAERDAVLLDIGANIGVYTLTAAKLGFKVIAVEPLKINVQRICKSLRAGNFTENVTVVRSALSNVLQKVNLGIVINNIGGSYVLQGKNINKAKSTLVRGKYPDVIWTTRLDDIMQLPAFDSGKVIIKMDVEGYENKVLSGGVHFFDRMDVPTVLMEWTYHRKAMSGKEILTFFENRNYIAYAPVKNIQLDLKRSYEWPADILWKKRKTP</sequence>
<keyword evidence="3" id="KW-1185">Reference proteome</keyword>
<dbReference type="InterPro" id="IPR006342">
    <property type="entry name" value="FkbM_mtfrase"/>
</dbReference>
<evidence type="ECO:0000259" key="1">
    <source>
        <dbReference type="Pfam" id="PF05050"/>
    </source>
</evidence>
<name>A0A210QSC6_MIZYE</name>
<protein>
    <recommendedName>
        <fullName evidence="1">Methyltransferase FkbM domain-containing protein</fullName>
    </recommendedName>
</protein>
<evidence type="ECO:0000313" key="2">
    <source>
        <dbReference type="EMBL" id="OWF51598.1"/>
    </source>
</evidence>
<evidence type="ECO:0000313" key="3">
    <source>
        <dbReference type="Proteomes" id="UP000242188"/>
    </source>
</evidence>
<dbReference type="InterPro" id="IPR052514">
    <property type="entry name" value="SAM-dependent_MTase"/>
</dbReference>